<evidence type="ECO:0000256" key="6">
    <source>
        <dbReference type="SAM" id="Phobius"/>
    </source>
</evidence>
<feature type="transmembrane region" description="Helical" evidence="6">
    <location>
        <begin position="16"/>
        <end position="40"/>
    </location>
</feature>
<feature type="transmembrane region" description="Helical" evidence="6">
    <location>
        <begin position="107"/>
        <end position="129"/>
    </location>
</feature>
<keyword evidence="3 6" id="KW-0812">Transmembrane</keyword>
<name>A0A521C2F9_9SPHI</name>
<sequence length="133" mass="14336">MAMLLLASKVYPEFCVPLWVIVVCASSITAGTLFGGWNIIKTVGYGIYKVRLIHSIVDQIGSALIIISSSVIGAPTSTTQVVTTTLMGVGAGERPHHVRWMEAKSIAAGWLLNIPACMLFGAFYCFIFLKILS</sequence>
<evidence type="ECO:0000256" key="3">
    <source>
        <dbReference type="ARBA" id="ARBA00022692"/>
    </source>
</evidence>
<reference evidence="7 8" key="1">
    <citation type="submission" date="2017-05" db="EMBL/GenBank/DDBJ databases">
        <authorList>
            <person name="Varghese N."/>
            <person name="Submissions S."/>
        </authorList>
    </citation>
    <scope>NUCLEOTIDE SEQUENCE [LARGE SCALE GENOMIC DNA]</scope>
    <source>
        <strain evidence="7 8">DSM 21342</strain>
    </source>
</reference>
<evidence type="ECO:0000256" key="5">
    <source>
        <dbReference type="ARBA" id="ARBA00023136"/>
    </source>
</evidence>
<dbReference type="PANTHER" id="PTHR11101">
    <property type="entry name" value="PHOSPHATE TRANSPORTER"/>
    <property type="match status" value="1"/>
</dbReference>
<proteinExistence type="predicted"/>
<dbReference type="AlphaFoldDB" id="A0A521C2F9"/>
<evidence type="ECO:0000256" key="2">
    <source>
        <dbReference type="ARBA" id="ARBA00022448"/>
    </source>
</evidence>
<keyword evidence="5 6" id="KW-0472">Membrane</keyword>
<comment type="subcellular location">
    <subcellularLocation>
        <location evidence="1">Membrane</location>
        <topology evidence="1">Multi-pass membrane protein</topology>
    </subcellularLocation>
</comment>
<evidence type="ECO:0000313" key="7">
    <source>
        <dbReference type="EMBL" id="SMO53589.1"/>
    </source>
</evidence>
<dbReference type="GO" id="GO:0035435">
    <property type="term" value="P:phosphate ion transmembrane transport"/>
    <property type="evidence" value="ECO:0007669"/>
    <property type="project" value="TreeGrafter"/>
</dbReference>
<evidence type="ECO:0000256" key="4">
    <source>
        <dbReference type="ARBA" id="ARBA00022989"/>
    </source>
</evidence>
<organism evidence="7 8">
    <name type="scientific">Solitalea koreensis</name>
    <dbReference type="NCBI Taxonomy" id="543615"/>
    <lineage>
        <taxon>Bacteria</taxon>
        <taxon>Pseudomonadati</taxon>
        <taxon>Bacteroidota</taxon>
        <taxon>Sphingobacteriia</taxon>
        <taxon>Sphingobacteriales</taxon>
        <taxon>Sphingobacteriaceae</taxon>
        <taxon>Solitalea</taxon>
    </lineage>
</organism>
<dbReference type="EMBL" id="FXSZ01000003">
    <property type="protein sequence ID" value="SMO53589.1"/>
    <property type="molecule type" value="Genomic_DNA"/>
</dbReference>
<dbReference type="Pfam" id="PF01384">
    <property type="entry name" value="PHO4"/>
    <property type="match status" value="1"/>
</dbReference>
<evidence type="ECO:0000256" key="1">
    <source>
        <dbReference type="ARBA" id="ARBA00004141"/>
    </source>
</evidence>
<evidence type="ECO:0000313" key="8">
    <source>
        <dbReference type="Proteomes" id="UP000315971"/>
    </source>
</evidence>
<keyword evidence="2" id="KW-0813">Transport</keyword>
<keyword evidence="4 6" id="KW-1133">Transmembrane helix</keyword>
<gene>
    <name evidence="7" type="ORF">SAMN06265350_103143</name>
</gene>
<dbReference type="GO" id="GO:0005315">
    <property type="term" value="F:phosphate transmembrane transporter activity"/>
    <property type="evidence" value="ECO:0007669"/>
    <property type="project" value="InterPro"/>
</dbReference>
<feature type="transmembrane region" description="Helical" evidence="6">
    <location>
        <begin position="52"/>
        <end position="72"/>
    </location>
</feature>
<dbReference type="Proteomes" id="UP000315971">
    <property type="component" value="Unassembled WGS sequence"/>
</dbReference>
<protein>
    <submittedName>
        <fullName evidence="7">Phosphate transporter family protein</fullName>
    </submittedName>
</protein>
<dbReference type="InterPro" id="IPR001204">
    <property type="entry name" value="Phos_transporter"/>
</dbReference>
<keyword evidence="8" id="KW-1185">Reference proteome</keyword>
<dbReference type="GO" id="GO:0016020">
    <property type="term" value="C:membrane"/>
    <property type="evidence" value="ECO:0007669"/>
    <property type="project" value="UniProtKB-SubCell"/>
</dbReference>
<dbReference type="PANTHER" id="PTHR11101:SF80">
    <property type="entry name" value="PHOSPHATE TRANSPORTER"/>
    <property type="match status" value="1"/>
</dbReference>
<accession>A0A521C2F9</accession>